<evidence type="ECO:0000256" key="3">
    <source>
        <dbReference type="ARBA" id="ARBA00034003"/>
    </source>
</evidence>
<gene>
    <name evidence="5" type="ORF">ERL59_05845</name>
</gene>
<dbReference type="PROSITE" id="PS50160">
    <property type="entry name" value="DNA_LIGASE_A3"/>
    <property type="match status" value="1"/>
</dbReference>
<dbReference type="SUPFAM" id="SSF56091">
    <property type="entry name" value="DNA ligase/mRNA capping enzyme, catalytic domain"/>
    <property type="match status" value="1"/>
</dbReference>
<keyword evidence="2 5" id="KW-0436">Ligase</keyword>
<dbReference type="InterPro" id="IPR012340">
    <property type="entry name" value="NA-bd_OB-fold"/>
</dbReference>
<dbReference type="GO" id="GO:0003910">
    <property type="term" value="F:DNA ligase (ATP) activity"/>
    <property type="evidence" value="ECO:0007669"/>
    <property type="project" value="UniProtKB-EC"/>
</dbReference>
<dbReference type="GO" id="GO:0005524">
    <property type="term" value="F:ATP binding"/>
    <property type="evidence" value="ECO:0007669"/>
    <property type="project" value="InterPro"/>
</dbReference>
<evidence type="ECO:0000256" key="2">
    <source>
        <dbReference type="ARBA" id="ARBA00022598"/>
    </source>
</evidence>
<evidence type="ECO:0000313" key="5">
    <source>
        <dbReference type="EMBL" id="NBI28473.1"/>
    </source>
</evidence>
<dbReference type="Gene3D" id="3.30.470.30">
    <property type="entry name" value="DNA ligase/mRNA capping enzyme"/>
    <property type="match status" value="1"/>
</dbReference>
<feature type="domain" description="ATP-dependent DNA ligase family profile" evidence="4">
    <location>
        <begin position="118"/>
        <end position="246"/>
    </location>
</feature>
<dbReference type="EMBL" id="SIJB01000014">
    <property type="protein sequence ID" value="NBI28473.1"/>
    <property type="molecule type" value="Genomic_DNA"/>
</dbReference>
<dbReference type="Pfam" id="PF01068">
    <property type="entry name" value="DNA_ligase_A_M"/>
    <property type="match status" value="1"/>
</dbReference>
<accession>A0A6N9Q125</accession>
<evidence type="ECO:0000313" key="6">
    <source>
        <dbReference type="Proteomes" id="UP000448943"/>
    </source>
</evidence>
<protein>
    <submittedName>
        <fullName evidence="5">DNA ligase</fullName>
    </submittedName>
</protein>
<sequence length="317" mass="37212">MKEGVKTTQLPIKPMSPISNEQIPVGDEWGYQLKWDGVRILTFIQGGRVDLYSKKMILKNETYPEIVQFFMNPVFQSILQSKMKDSILLDGEMIVFDQDTQRPNFQKILQREKNKSTIVQNKYPVSYVLFDLLYLGGIDWRKKPYSKRYQKLKTLFNETTSSLFVTDLFYDGHVLWDWVNKYQWEGIVSKRLSSSYQEGKKHNDWFKKKTILYFDVKIVAITTKGNLLSSLVMARDGYYFGKVSLGLNQQWKETLLLYSKVHHSNDASFFPLPSDLKGDHMVWLKKPFPCKVKGLEITSYGVLRHPQIEYIDVNHLY</sequence>
<dbReference type="OrthoDB" id="9802472at2"/>
<dbReference type="InterPro" id="IPR012310">
    <property type="entry name" value="DNA_ligase_ATP-dep_cent"/>
</dbReference>
<dbReference type="InterPro" id="IPR050191">
    <property type="entry name" value="ATP-dep_DNA_ligase"/>
</dbReference>
<dbReference type="PANTHER" id="PTHR45674">
    <property type="entry name" value="DNA LIGASE 1/3 FAMILY MEMBER"/>
    <property type="match status" value="1"/>
</dbReference>
<evidence type="ECO:0000256" key="1">
    <source>
        <dbReference type="ARBA" id="ARBA00007572"/>
    </source>
</evidence>
<dbReference type="GO" id="GO:0006281">
    <property type="term" value="P:DNA repair"/>
    <property type="evidence" value="ECO:0007669"/>
    <property type="project" value="InterPro"/>
</dbReference>
<keyword evidence="6" id="KW-1185">Reference proteome</keyword>
<dbReference type="GO" id="GO:0006310">
    <property type="term" value="P:DNA recombination"/>
    <property type="evidence" value="ECO:0007669"/>
    <property type="project" value="InterPro"/>
</dbReference>
<dbReference type="Proteomes" id="UP000448943">
    <property type="component" value="Unassembled WGS sequence"/>
</dbReference>
<name>A0A6N9Q125_9BACL</name>
<organism evidence="5 6">
    <name type="scientific">Chengkuizengella marina</name>
    <dbReference type="NCBI Taxonomy" id="2507566"/>
    <lineage>
        <taxon>Bacteria</taxon>
        <taxon>Bacillati</taxon>
        <taxon>Bacillota</taxon>
        <taxon>Bacilli</taxon>
        <taxon>Bacillales</taxon>
        <taxon>Paenibacillaceae</taxon>
        <taxon>Chengkuizengella</taxon>
    </lineage>
</organism>
<comment type="caution">
    <text evidence="5">The sequence shown here is derived from an EMBL/GenBank/DDBJ whole genome shotgun (WGS) entry which is preliminary data.</text>
</comment>
<dbReference type="AlphaFoldDB" id="A0A6N9Q125"/>
<dbReference type="PANTHER" id="PTHR45674:SF4">
    <property type="entry name" value="DNA LIGASE 1"/>
    <property type="match status" value="1"/>
</dbReference>
<dbReference type="CDD" id="cd07906">
    <property type="entry name" value="Adenylation_DNA_ligase_LigD_LigC"/>
    <property type="match status" value="1"/>
</dbReference>
<dbReference type="SUPFAM" id="SSF50249">
    <property type="entry name" value="Nucleic acid-binding proteins"/>
    <property type="match status" value="1"/>
</dbReference>
<comment type="catalytic activity">
    <reaction evidence="3">
        <text>ATP + (deoxyribonucleotide)n-3'-hydroxyl + 5'-phospho-(deoxyribonucleotide)m = (deoxyribonucleotide)n+m + AMP + diphosphate.</text>
        <dbReference type="EC" id="6.5.1.1"/>
    </reaction>
</comment>
<evidence type="ECO:0000259" key="4">
    <source>
        <dbReference type="PROSITE" id="PS50160"/>
    </source>
</evidence>
<comment type="similarity">
    <text evidence="1">Belongs to the ATP-dependent DNA ligase family.</text>
</comment>
<reference evidence="5 6" key="1">
    <citation type="submission" date="2019-01" db="EMBL/GenBank/DDBJ databases">
        <title>Chengkuizengella sp. nov., isolated from deep-sea sediment of East Pacific Ocean.</title>
        <authorList>
            <person name="Yang J."/>
            <person name="Lai Q."/>
            <person name="Shao Z."/>
        </authorList>
    </citation>
    <scope>NUCLEOTIDE SEQUENCE [LARGE SCALE GENOMIC DNA]</scope>
    <source>
        <strain evidence="5 6">YPA3-1-1</strain>
    </source>
</reference>
<proteinExistence type="inferred from homology"/>
<dbReference type="RefSeq" id="WP_160645261.1">
    <property type="nucleotide sequence ID" value="NZ_SIJB01000014.1"/>
</dbReference>